<dbReference type="EMBL" id="BMOS01000023">
    <property type="protein sequence ID" value="GGN62381.1"/>
    <property type="molecule type" value="Genomic_DNA"/>
</dbReference>
<dbReference type="Pfam" id="PF00440">
    <property type="entry name" value="TetR_N"/>
    <property type="match status" value="1"/>
</dbReference>
<dbReference type="AlphaFoldDB" id="A0A918D3S8"/>
<accession>A0A918D3S8</accession>
<feature type="DNA-binding region" description="H-T-H motif" evidence="3">
    <location>
        <begin position="18"/>
        <end position="37"/>
    </location>
</feature>
<reference evidence="5" key="1">
    <citation type="journal article" date="2014" name="Int. J. Syst. Evol. Microbiol.">
        <title>Complete genome sequence of Corynebacterium casei LMG S-19264T (=DSM 44701T), isolated from a smear-ripened cheese.</title>
        <authorList>
            <consortium name="US DOE Joint Genome Institute (JGI-PGF)"/>
            <person name="Walter F."/>
            <person name="Albersmeier A."/>
            <person name="Kalinowski J."/>
            <person name="Ruckert C."/>
        </authorList>
    </citation>
    <scope>NUCLEOTIDE SEQUENCE</scope>
    <source>
        <strain evidence="5">JCM 17251</strain>
    </source>
</reference>
<keyword evidence="6" id="KW-1185">Reference proteome</keyword>
<dbReference type="PANTHER" id="PTHR43479:SF7">
    <property type="entry name" value="TETR-FAMILY TRANSCRIPTIONAL REGULATOR"/>
    <property type="match status" value="1"/>
</dbReference>
<gene>
    <name evidence="5" type="ORF">GCM10007971_28240</name>
</gene>
<organism evidence="5 6">
    <name type="scientific">Oceanobacillus indicireducens</name>
    <dbReference type="NCBI Taxonomy" id="1004261"/>
    <lineage>
        <taxon>Bacteria</taxon>
        <taxon>Bacillati</taxon>
        <taxon>Bacillota</taxon>
        <taxon>Bacilli</taxon>
        <taxon>Bacillales</taxon>
        <taxon>Bacillaceae</taxon>
        <taxon>Oceanobacillus</taxon>
    </lineage>
</organism>
<evidence type="ECO:0000259" key="4">
    <source>
        <dbReference type="PROSITE" id="PS50977"/>
    </source>
</evidence>
<dbReference type="InterPro" id="IPR001647">
    <property type="entry name" value="HTH_TetR"/>
</dbReference>
<comment type="caution">
    <text evidence="5">The sequence shown here is derived from an EMBL/GenBank/DDBJ whole genome shotgun (WGS) entry which is preliminary data.</text>
</comment>
<dbReference type="Gene3D" id="1.10.357.10">
    <property type="entry name" value="Tetracycline Repressor, domain 2"/>
    <property type="match status" value="1"/>
</dbReference>
<evidence type="ECO:0000313" key="6">
    <source>
        <dbReference type="Proteomes" id="UP000624041"/>
    </source>
</evidence>
<feature type="domain" description="HTH tetR-type" evidence="4">
    <location>
        <begin position="1"/>
        <end position="55"/>
    </location>
</feature>
<reference evidence="5" key="2">
    <citation type="submission" date="2020-09" db="EMBL/GenBank/DDBJ databases">
        <authorList>
            <person name="Sun Q."/>
            <person name="Ohkuma M."/>
        </authorList>
    </citation>
    <scope>NUCLEOTIDE SEQUENCE</scope>
    <source>
        <strain evidence="5">JCM 17251</strain>
    </source>
</reference>
<protein>
    <submittedName>
        <fullName evidence="5">TetR family transcriptional regulator</fullName>
    </submittedName>
</protein>
<dbReference type="InterPro" id="IPR039532">
    <property type="entry name" value="TetR_C_Firmicutes"/>
</dbReference>
<keyword evidence="2 3" id="KW-0238">DNA-binding</keyword>
<evidence type="ECO:0000256" key="3">
    <source>
        <dbReference type="PROSITE-ProRule" id="PRU00335"/>
    </source>
</evidence>
<dbReference type="Proteomes" id="UP000624041">
    <property type="component" value="Unassembled WGS sequence"/>
</dbReference>
<keyword evidence="1" id="KW-0678">Repressor</keyword>
<dbReference type="Pfam" id="PF14278">
    <property type="entry name" value="TetR_C_8"/>
    <property type="match status" value="1"/>
</dbReference>
<dbReference type="InterPro" id="IPR050624">
    <property type="entry name" value="HTH-type_Tx_Regulator"/>
</dbReference>
<evidence type="ECO:0000256" key="1">
    <source>
        <dbReference type="ARBA" id="ARBA00022491"/>
    </source>
</evidence>
<name>A0A918D3S8_9BACI</name>
<dbReference type="PANTHER" id="PTHR43479">
    <property type="entry name" value="ACREF/ENVCD OPERON REPRESSOR-RELATED"/>
    <property type="match status" value="1"/>
</dbReference>
<proteinExistence type="predicted"/>
<sequence length="187" mass="21454">MNQALITLMEEKNFQAITIQELADEAMINRVTFYLHYADKYELLEECVKDNLDEIMLKHLSPIRHIRKGVVYTEAFRSIVMDILKSVENNDRFFQVMIQSNCEGLIKDYFIGLVQTKFLPQLGEMFSGIPSNKHVDVMIQLIVSAILGVITWWIVSEERESPEEIAAIVVDVVTKGPAYVLGLKTEK</sequence>
<dbReference type="InterPro" id="IPR009057">
    <property type="entry name" value="Homeodomain-like_sf"/>
</dbReference>
<dbReference type="PROSITE" id="PS50977">
    <property type="entry name" value="HTH_TETR_2"/>
    <property type="match status" value="1"/>
</dbReference>
<evidence type="ECO:0000313" key="5">
    <source>
        <dbReference type="EMBL" id="GGN62381.1"/>
    </source>
</evidence>
<dbReference type="SUPFAM" id="SSF46689">
    <property type="entry name" value="Homeodomain-like"/>
    <property type="match status" value="1"/>
</dbReference>
<evidence type="ECO:0000256" key="2">
    <source>
        <dbReference type="ARBA" id="ARBA00023125"/>
    </source>
</evidence>
<dbReference type="GO" id="GO:0003677">
    <property type="term" value="F:DNA binding"/>
    <property type="evidence" value="ECO:0007669"/>
    <property type="project" value="UniProtKB-UniRule"/>
</dbReference>